<dbReference type="Proteomes" id="UP000749471">
    <property type="component" value="Unassembled WGS sequence"/>
</dbReference>
<feature type="binding site" evidence="3">
    <location>
        <position position="282"/>
    </location>
    <ligand>
        <name>K(+)</name>
        <dbReference type="ChEBI" id="CHEBI:29103"/>
    </ligand>
</feature>
<dbReference type="InterPro" id="IPR017583">
    <property type="entry name" value="Tagatose/fructose_Pkinase"/>
</dbReference>
<feature type="binding site" evidence="3">
    <location>
        <begin position="11"/>
        <end position="13"/>
    </location>
    <ligand>
        <name>substrate</name>
    </ligand>
</feature>
<dbReference type="InterPro" id="IPR011611">
    <property type="entry name" value="PfkB_dom"/>
</dbReference>
<comment type="pathway">
    <text evidence="3">Carbohydrate metabolism; D-ribose degradation; D-ribose 5-phosphate from beta-D-ribopyranose: step 2/2.</text>
</comment>
<comment type="pathway">
    <text evidence="5">Carbohydrate metabolism; D-tagatose 6-phosphate degradation; D-glyceraldehyde 3-phosphate and glycerone phosphate from D-tagatose 6-phosphate: step 1/2.</text>
</comment>
<comment type="function">
    <text evidence="3">Catalyzes the phosphorylation of ribose at O-5 in a reaction requiring ATP and magnesium. The resulting D-ribose-5-phosphate can then be used either for sythesis of nucleotides, histidine, and tryptophan, or as a component of the pentose phosphate pathway.</text>
</comment>
<feature type="binding site" evidence="3">
    <location>
        <position position="184"/>
    </location>
    <ligand>
        <name>ATP</name>
        <dbReference type="ChEBI" id="CHEBI:30616"/>
    </ligand>
</feature>
<comment type="subcellular location">
    <subcellularLocation>
        <location evidence="3">Cytoplasm</location>
    </subcellularLocation>
</comment>
<feature type="binding site" evidence="3">
    <location>
        <position position="252"/>
    </location>
    <ligand>
        <name>substrate</name>
    </ligand>
</feature>
<dbReference type="InterPro" id="IPR002173">
    <property type="entry name" value="Carboh/pur_kinase_PfkB_CS"/>
</dbReference>
<feature type="binding site" evidence="3">
    <location>
        <position position="291"/>
    </location>
    <ligand>
        <name>K(+)</name>
        <dbReference type="ChEBI" id="CHEBI:29103"/>
    </ligand>
</feature>
<dbReference type="Pfam" id="PF00294">
    <property type="entry name" value="PfkB"/>
    <property type="match status" value="1"/>
</dbReference>
<keyword evidence="3 5" id="KW-0547">Nucleotide-binding</keyword>
<feature type="domain" description="Carbohydrate kinase PfkB" evidence="6">
    <location>
        <begin position="1"/>
        <end position="294"/>
    </location>
</feature>
<dbReference type="PROSITE" id="PS00584">
    <property type="entry name" value="PFKB_KINASES_2"/>
    <property type="match status" value="1"/>
</dbReference>
<comment type="caution">
    <text evidence="7">The sequence shown here is derived from an EMBL/GenBank/DDBJ whole genome shotgun (WGS) entry which is preliminary data.</text>
</comment>
<evidence type="ECO:0000256" key="5">
    <source>
        <dbReference type="PIRNR" id="PIRNR000535"/>
    </source>
</evidence>
<accession>A0ABS6E1Z8</accession>
<evidence type="ECO:0000259" key="6">
    <source>
        <dbReference type="Pfam" id="PF00294"/>
    </source>
</evidence>
<dbReference type="EC" id="2.7.1.15" evidence="3 4"/>
<name>A0ABS6E1Z8_9FIRM</name>
<feature type="binding site" evidence="3">
    <location>
        <begin position="220"/>
        <end position="225"/>
    </location>
    <ligand>
        <name>ATP</name>
        <dbReference type="ChEBI" id="CHEBI:30616"/>
    </ligand>
</feature>
<protein>
    <recommendedName>
        <fullName evidence="3 4">Ribokinase</fullName>
        <shortName evidence="3">RK</shortName>
        <ecNumber evidence="3 4">2.7.1.15</ecNumber>
    </recommendedName>
</protein>
<keyword evidence="3" id="KW-0460">Magnesium</keyword>
<dbReference type="PANTHER" id="PTHR10584:SF166">
    <property type="entry name" value="RIBOKINASE"/>
    <property type="match status" value="1"/>
</dbReference>
<comment type="similarity">
    <text evidence="3">Belongs to the carbohydrate kinase PfkB family. Ribokinase subfamily.</text>
</comment>
<feature type="binding site" evidence="3">
    <location>
        <position position="246"/>
    </location>
    <ligand>
        <name>K(+)</name>
        <dbReference type="ChEBI" id="CHEBI:29103"/>
    </ligand>
</feature>
<evidence type="ECO:0000313" key="7">
    <source>
        <dbReference type="EMBL" id="MBU5436871.1"/>
    </source>
</evidence>
<dbReference type="CDD" id="cd01174">
    <property type="entry name" value="ribokinase"/>
    <property type="match status" value="1"/>
</dbReference>
<dbReference type="GO" id="GO:0004747">
    <property type="term" value="F:ribokinase activity"/>
    <property type="evidence" value="ECO:0007669"/>
    <property type="project" value="UniProtKB-EC"/>
</dbReference>
<keyword evidence="3" id="KW-0630">Potassium</keyword>
<feature type="binding site" evidence="3">
    <location>
        <begin position="39"/>
        <end position="43"/>
    </location>
    <ligand>
        <name>substrate</name>
    </ligand>
</feature>
<feature type="binding site" evidence="3">
    <location>
        <position position="287"/>
    </location>
    <ligand>
        <name>K(+)</name>
        <dbReference type="ChEBI" id="CHEBI:29103"/>
    </ligand>
</feature>
<keyword evidence="2 3" id="KW-0418">Kinase</keyword>
<keyword evidence="5" id="KW-0423">Lactose metabolism</keyword>
<comment type="cofactor">
    <cofactor evidence="3">
        <name>Mg(2+)</name>
        <dbReference type="ChEBI" id="CHEBI:18420"/>
    </cofactor>
    <text evidence="3">Requires a divalent cation, most likely magnesium in vivo, as an electrophilic catalyst to aid phosphoryl group transfer. It is the chelate of the metal and the nucleotide that is the actual substrate.</text>
</comment>
<feature type="binding site" evidence="3">
    <location>
        <position position="139"/>
    </location>
    <ligand>
        <name>substrate</name>
    </ligand>
</feature>
<feature type="binding site" evidence="3">
    <location>
        <begin position="251"/>
        <end position="252"/>
    </location>
    <ligand>
        <name>ATP</name>
        <dbReference type="ChEBI" id="CHEBI:30616"/>
    </ligand>
</feature>
<keyword evidence="3" id="KW-0479">Metal-binding</keyword>
<keyword evidence="3" id="KW-0119">Carbohydrate metabolism</keyword>
<keyword evidence="1 3" id="KW-0808">Transferase</keyword>
<dbReference type="PANTHER" id="PTHR10584">
    <property type="entry name" value="SUGAR KINASE"/>
    <property type="match status" value="1"/>
</dbReference>
<dbReference type="RefSeq" id="WP_216516437.1">
    <property type="nucleotide sequence ID" value="NZ_JAHLPM010000002.1"/>
</dbReference>
<keyword evidence="3 5" id="KW-0067">ATP-binding</keyword>
<organism evidence="7 8">
    <name type="scientific">Tissierella simiarum</name>
    <dbReference type="NCBI Taxonomy" id="2841534"/>
    <lineage>
        <taxon>Bacteria</taxon>
        <taxon>Bacillati</taxon>
        <taxon>Bacillota</taxon>
        <taxon>Tissierellia</taxon>
        <taxon>Tissierellales</taxon>
        <taxon>Tissierellaceae</taxon>
        <taxon>Tissierella</taxon>
    </lineage>
</organism>
<dbReference type="EMBL" id="JAHLPM010000002">
    <property type="protein sequence ID" value="MBU5436871.1"/>
    <property type="molecule type" value="Genomic_DNA"/>
</dbReference>
<evidence type="ECO:0000256" key="3">
    <source>
        <dbReference type="HAMAP-Rule" id="MF_01987"/>
    </source>
</evidence>
<keyword evidence="8" id="KW-1185">Reference proteome</keyword>
<dbReference type="PIRSF" id="PIRSF000535">
    <property type="entry name" value="1PFK/6PFK/LacC"/>
    <property type="match status" value="1"/>
</dbReference>
<feature type="binding site" evidence="3">
    <location>
        <position position="285"/>
    </location>
    <ligand>
        <name>K(+)</name>
        <dbReference type="ChEBI" id="CHEBI:29103"/>
    </ligand>
</feature>
<feature type="binding site" evidence="3">
    <location>
        <position position="248"/>
    </location>
    <ligand>
        <name>K(+)</name>
        <dbReference type="ChEBI" id="CHEBI:29103"/>
    </ligand>
</feature>
<evidence type="ECO:0000256" key="2">
    <source>
        <dbReference type="ARBA" id="ARBA00022777"/>
    </source>
</evidence>
<proteinExistence type="inferred from homology"/>
<dbReference type="InterPro" id="IPR011877">
    <property type="entry name" value="Ribokinase"/>
</dbReference>
<reference evidence="7 8" key="1">
    <citation type="submission" date="2021-06" db="EMBL/GenBank/DDBJ databases">
        <authorList>
            <person name="Sun Q."/>
            <person name="Li D."/>
        </authorList>
    </citation>
    <scope>NUCLEOTIDE SEQUENCE [LARGE SCALE GENOMIC DNA]</scope>
    <source>
        <strain evidence="7 8">MSJ-40</strain>
    </source>
</reference>
<comment type="catalytic activity">
    <reaction evidence="5">
        <text>D-tagatofuranose 6-phosphate + ATP = D-tagatofuranose 1,6-bisphosphate + ADP + H(+)</text>
        <dbReference type="Rhea" id="RHEA:12420"/>
        <dbReference type="ChEBI" id="CHEBI:15378"/>
        <dbReference type="ChEBI" id="CHEBI:30616"/>
        <dbReference type="ChEBI" id="CHEBI:58694"/>
        <dbReference type="ChEBI" id="CHEBI:58695"/>
        <dbReference type="ChEBI" id="CHEBI:456216"/>
        <dbReference type="EC" id="2.7.1.144"/>
    </reaction>
</comment>
<evidence type="ECO:0000256" key="1">
    <source>
        <dbReference type="ARBA" id="ARBA00022679"/>
    </source>
</evidence>
<dbReference type="HAMAP" id="MF_01987">
    <property type="entry name" value="Ribokinase"/>
    <property type="match status" value="1"/>
</dbReference>
<evidence type="ECO:0000313" key="8">
    <source>
        <dbReference type="Proteomes" id="UP000749471"/>
    </source>
</evidence>
<gene>
    <name evidence="3 7" type="primary">rbsK</name>
    <name evidence="7" type="ORF">KQI42_02555</name>
</gene>
<feature type="active site" description="Proton acceptor" evidence="3">
    <location>
        <position position="252"/>
    </location>
</feature>
<comment type="similarity">
    <text evidence="5">Belongs to the carbohydrate kinase PfkB family. LacC subfamily.</text>
</comment>
<keyword evidence="3" id="KW-0963">Cytoplasm</keyword>
<dbReference type="NCBIfam" id="TIGR02152">
    <property type="entry name" value="D_ribokin_bact"/>
    <property type="match status" value="1"/>
</dbReference>
<comment type="activity regulation">
    <text evidence="3">Activated by a monovalent cation that binds near, but not in, the active site. The most likely occupant of the site in vivo is potassium. Ion binding induces a conformational change that may alter substrate affinity.</text>
</comment>
<sequence>MSDIVVVGSLNMDMVVNVPHIPAVGETLLATDIHHYAGGKGANQAVAAARLGAKVSMIGRVGKDKNGELLLKNLRDNNIDVSGMEIDEDMSGTAFINVDPLGDNNIVVYPGANNKITIDQIERHRSIIENSKICILQLEIPYNVVKYVVDLCYEKGVKVIFNPAPALEGIEDELIKKTYILVPNETELAMMSGKIEFIMDNIEDLSRKVYSRGCENLIVTLGNKGSLYVKDGCLKYFESKKVKAVDTTAAGDSFVGGLAVGLVEGKSIEESIKFATFVSALAVTKNGAQDSLPNRLEVEEFINIYKPL</sequence>
<comment type="catalytic activity">
    <reaction evidence="3">
        <text>D-ribose + ATP = D-ribose 5-phosphate + ADP + H(+)</text>
        <dbReference type="Rhea" id="RHEA:13697"/>
        <dbReference type="ChEBI" id="CHEBI:15378"/>
        <dbReference type="ChEBI" id="CHEBI:30616"/>
        <dbReference type="ChEBI" id="CHEBI:47013"/>
        <dbReference type="ChEBI" id="CHEBI:78346"/>
        <dbReference type="ChEBI" id="CHEBI:456216"/>
        <dbReference type="EC" id="2.7.1.15"/>
    </reaction>
</comment>
<comment type="caution">
    <text evidence="3">Lacks conserved residue(s) required for the propagation of feature annotation.</text>
</comment>
<evidence type="ECO:0000256" key="4">
    <source>
        <dbReference type="NCBIfam" id="TIGR02152"/>
    </source>
</evidence>
<comment type="subunit">
    <text evidence="3">Homodimer.</text>
</comment>